<evidence type="ECO:0000256" key="6">
    <source>
        <dbReference type="ARBA" id="ARBA00023157"/>
    </source>
</evidence>
<proteinExistence type="predicted"/>
<dbReference type="EMBL" id="JAGXEW010000028">
    <property type="protein sequence ID" value="KAK1156348.1"/>
    <property type="molecule type" value="Genomic_DNA"/>
</dbReference>
<comment type="caution">
    <text evidence="14">The sequence shown here is derived from an EMBL/GenBank/DDBJ whole genome shotgun (WGS) entry which is preliminary data.</text>
</comment>
<dbReference type="SMART" id="SM00792">
    <property type="entry name" value="Agouti"/>
    <property type="match status" value="1"/>
</dbReference>
<dbReference type="GO" id="GO:0005615">
    <property type="term" value="C:extracellular space"/>
    <property type="evidence" value="ECO:0007669"/>
    <property type="project" value="TreeGrafter"/>
</dbReference>
<keyword evidence="3" id="KW-0964">Secreted</keyword>
<evidence type="ECO:0000256" key="5">
    <source>
        <dbReference type="ARBA" id="ARBA00022854"/>
    </source>
</evidence>
<evidence type="ECO:0000256" key="1">
    <source>
        <dbReference type="ARBA" id="ARBA00004613"/>
    </source>
</evidence>
<feature type="disulfide bond" evidence="9">
    <location>
        <begin position="109"/>
        <end position="130"/>
    </location>
</feature>
<dbReference type="GO" id="GO:0032438">
    <property type="term" value="P:melanosome organization"/>
    <property type="evidence" value="ECO:0007669"/>
    <property type="project" value="TreeGrafter"/>
</dbReference>
<keyword evidence="4 11" id="KW-0732">Signal</keyword>
<dbReference type="InterPro" id="IPR007733">
    <property type="entry name" value="Agouti"/>
</dbReference>
<dbReference type="InterPro" id="IPR027300">
    <property type="entry name" value="Agouti_dom"/>
</dbReference>
<dbReference type="PROSITE" id="PS51150">
    <property type="entry name" value="AGOUTI_2"/>
    <property type="match status" value="1"/>
</dbReference>
<feature type="disulfide bond" evidence="9">
    <location>
        <begin position="91"/>
        <end position="106"/>
    </location>
</feature>
<feature type="chain" id="PRO_5042442157" description="Agouti-signaling protein" evidence="11">
    <location>
        <begin position="28"/>
        <end position="130"/>
    </location>
</feature>
<feature type="signal peptide" evidence="11">
    <location>
        <begin position="1"/>
        <end position="27"/>
    </location>
</feature>
<dbReference type="AlphaFoldDB" id="A0AAD8CTJ4"/>
<sequence length="130" mass="14676">MRARLLLRCLLICSACFLVVFPHIVLEEKTPGNEPSKQEEKQSETPAVLIVELPKISRKSARKSTEKKPKQNKLNGRNNYQKPRPPPPVNCMPLWGSCKPSSTVCCEHCAFCHCRLFKTVCYCRMGSPGC</sequence>
<evidence type="ECO:0000313" key="15">
    <source>
        <dbReference type="Proteomes" id="UP001230051"/>
    </source>
</evidence>
<evidence type="ECO:0000256" key="4">
    <source>
        <dbReference type="ARBA" id="ARBA00022729"/>
    </source>
</evidence>
<evidence type="ECO:0000256" key="2">
    <source>
        <dbReference type="ARBA" id="ARBA00017885"/>
    </source>
</evidence>
<evidence type="ECO:0000256" key="7">
    <source>
        <dbReference type="ARBA" id="ARBA00023180"/>
    </source>
</evidence>
<dbReference type="GO" id="GO:0031779">
    <property type="term" value="F:melanocortin receptor binding"/>
    <property type="evidence" value="ECO:0007669"/>
    <property type="project" value="TreeGrafter"/>
</dbReference>
<evidence type="ECO:0000256" key="10">
    <source>
        <dbReference type="SAM" id="MobiDB-lite"/>
    </source>
</evidence>
<feature type="region of interest" description="Disordered" evidence="10">
    <location>
        <begin position="55"/>
        <end position="88"/>
    </location>
</feature>
<feature type="disulfide bond" evidence="9">
    <location>
        <begin position="105"/>
        <end position="123"/>
    </location>
</feature>
<feature type="domain" description="Agouti" evidence="12">
    <location>
        <begin position="91"/>
        <end position="130"/>
    </location>
</feature>
<evidence type="ECO:0000256" key="8">
    <source>
        <dbReference type="ARBA" id="ARBA00033432"/>
    </source>
</evidence>
<keyword evidence="6 9" id="KW-1015">Disulfide bond</keyword>
<keyword evidence="15" id="KW-1185">Reference proteome</keyword>
<dbReference type="Proteomes" id="UP001230051">
    <property type="component" value="Unassembled WGS sequence"/>
</dbReference>
<feature type="disulfide bond" evidence="9">
    <location>
        <begin position="98"/>
        <end position="112"/>
    </location>
</feature>
<dbReference type="GO" id="GO:0009755">
    <property type="term" value="P:hormone-mediated signaling pathway"/>
    <property type="evidence" value="ECO:0007669"/>
    <property type="project" value="InterPro"/>
</dbReference>
<accession>A0AAD8CTJ4</accession>
<organism evidence="14 15">
    <name type="scientific">Acipenser oxyrinchus oxyrinchus</name>
    <dbReference type="NCBI Taxonomy" id="40147"/>
    <lineage>
        <taxon>Eukaryota</taxon>
        <taxon>Metazoa</taxon>
        <taxon>Chordata</taxon>
        <taxon>Craniata</taxon>
        <taxon>Vertebrata</taxon>
        <taxon>Euteleostomi</taxon>
        <taxon>Actinopterygii</taxon>
        <taxon>Chondrostei</taxon>
        <taxon>Acipenseriformes</taxon>
        <taxon>Acipenseridae</taxon>
        <taxon>Acipenser</taxon>
    </lineage>
</organism>
<name>A0AAD8CTJ4_ACIOX</name>
<dbReference type="PANTHER" id="PTHR16551">
    <property type="entry name" value="AGOUTI RELATED"/>
    <property type="match status" value="1"/>
</dbReference>
<feature type="compositionally biased region" description="Polar residues" evidence="10">
    <location>
        <begin position="72"/>
        <end position="81"/>
    </location>
</feature>
<evidence type="ECO:0000256" key="3">
    <source>
        <dbReference type="ARBA" id="ARBA00022525"/>
    </source>
</evidence>
<evidence type="ECO:0000256" key="9">
    <source>
        <dbReference type="PROSITE-ProRule" id="PRU00494"/>
    </source>
</evidence>
<dbReference type="InterPro" id="IPR036836">
    <property type="entry name" value="Agouti_dom_sf"/>
</dbReference>
<reference evidence="14" key="1">
    <citation type="submission" date="2022-02" db="EMBL/GenBank/DDBJ databases">
        <title>Atlantic sturgeon de novo genome assembly.</title>
        <authorList>
            <person name="Stock M."/>
            <person name="Klopp C."/>
            <person name="Guiguen Y."/>
            <person name="Cabau C."/>
            <person name="Parinello H."/>
            <person name="Santidrian Yebra-Pimentel E."/>
            <person name="Kuhl H."/>
            <person name="Dirks R.P."/>
            <person name="Guessner J."/>
            <person name="Wuertz S."/>
            <person name="Du K."/>
            <person name="Schartl M."/>
        </authorList>
    </citation>
    <scope>NUCLEOTIDE SEQUENCE</scope>
    <source>
        <strain evidence="14">STURGEONOMICS-FGT-2020</strain>
        <tissue evidence="14">Whole blood</tissue>
    </source>
</reference>
<dbReference type="PROSITE" id="PS60024">
    <property type="entry name" value="AGOUTI_1"/>
    <property type="match status" value="1"/>
</dbReference>
<dbReference type="Pfam" id="PF05039">
    <property type="entry name" value="Agouti"/>
    <property type="match status" value="1"/>
</dbReference>
<dbReference type="GO" id="GO:0005184">
    <property type="term" value="F:neuropeptide hormone activity"/>
    <property type="evidence" value="ECO:0007669"/>
    <property type="project" value="TreeGrafter"/>
</dbReference>
<gene>
    <name evidence="14" type="primary">ASIP</name>
    <name evidence="14" type="ORF">AOXY_G23727</name>
    <name evidence="13" type="ORF">AOXY_G26506</name>
</gene>
<dbReference type="SUPFAM" id="SSF57055">
    <property type="entry name" value="Agouti-related protein"/>
    <property type="match status" value="1"/>
</dbReference>
<feature type="disulfide bond" evidence="9">
    <location>
        <begin position="114"/>
        <end position="121"/>
    </location>
</feature>
<evidence type="ECO:0000313" key="14">
    <source>
        <dbReference type="EMBL" id="KAK1157602.1"/>
    </source>
</evidence>
<evidence type="ECO:0000256" key="11">
    <source>
        <dbReference type="SAM" id="SignalP"/>
    </source>
</evidence>
<evidence type="ECO:0000259" key="12">
    <source>
        <dbReference type="PROSITE" id="PS51150"/>
    </source>
</evidence>
<dbReference type="Gene3D" id="4.10.760.10">
    <property type="entry name" value="Agouti domain"/>
    <property type="match status" value="1"/>
</dbReference>
<keyword evidence="7" id="KW-0325">Glycoprotein</keyword>
<comment type="subcellular location">
    <subcellularLocation>
        <location evidence="1">Secreted</location>
    </subcellularLocation>
</comment>
<evidence type="ECO:0000313" key="13">
    <source>
        <dbReference type="EMBL" id="KAK1156348.1"/>
    </source>
</evidence>
<protein>
    <recommendedName>
        <fullName evidence="2">Agouti-signaling protein</fullName>
    </recommendedName>
    <alternativeName>
        <fullName evidence="8">Agouti switch protein</fullName>
    </alternativeName>
</protein>
<dbReference type="EMBL" id="JAGXEW010000025">
    <property type="protein sequence ID" value="KAK1157602.1"/>
    <property type="molecule type" value="Genomic_DNA"/>
</dbReference>
<dbReference type="PANTHER" id="PTHR16551:SF1">
    <property type="entry name" value="AGOUTI-SIGNALING PROTEIN"/>
    <property type="match status" value="1"/>
</dbReference>
<keyword evidence="5" id="KW-0960">Knottin</keyword>